<dbReference type="PANTHER" id="PTHR12242">
    <property type="entry name" value="OS02G0130600 PROTEIN-RELATED"/>
    <property type="match status" value="1"/>
</dbReference>
<name>A0AAW0XFJ9_CHEQU</name>
<protein>
    <submittedName>
        <fullName evidence="2">Uncharacterized protein</fullName>
    </submittedName>
</protein>
<organism evidence="2 3">
    <name type="scientific">Cherax quadricarinatus</name>
    <name type="common">Australian red claw crayfish</name>
    <dbReference type="NCBI Taxonomy" id="27406"/>
    <lineage>
        <taxon>Eukaryota</taxon>
        <taxon>Metazoa</taxon>
        <taxon>Ecdysozoa</taxon>
        <taxon>Arthropoda</taxon>
        <taxon>Crustacea</taxon>
        <taxon>Multicrustacea</taxon>
        <taxon>Malacostraca</taxon>
        <taxon>Eumalacostraca</taxon>
        <taxon>Eucarida</taxon>
        <taxon>Decapoda</taxon>
        <taxon>Pleocyemata</taxon>
        <taxon>Astacidea</taxon>
        <taxon>Parastacoidea</taxon>
        <taxon>Parastacidae</taxon>
        <taxon>Cherax</taxon>
    </lineage>
</organism>
<feature type="transmembrane region" description="Helical" evidence="1">
    <location>
        <begin position="340"/>
        <end position="360"/>
    </location>
</feature>
<keyword evidence="1" id="KW-1133">Transmembrane helix</keyword>
<sequence length="420" mass="47540">EDNVTPFLTPQHLARTPAQSYFSILNSEDSLEVYHDAHTTPQRPLHNFVDKTERKRHASVGTATRENGLAVEMNLVDSTKTKGLLPAQSGMVASGRVRHASCNTASLANASLHNALGNPYHIGRLSLSTNSLKKKTDRDQPSKKIGSLQKIGEKGNYNWAPNMAYVEMNVCESGSKARVQDAASSLIVKDTPEKFSDRDSAAWKRNYVQCVGVDRLLGRIDEGDGLHLQQEIHLHPEHVEQPKDTVEKMYTFGPVERRRLALQRLQEEFRPENLRLHHKTPHFFVSSQWQDHNMSCLYLGYRIFWALYFSMWAVWAWAGSMGYDADFSVKGYFVLYMTNWGIWTLAVDTTIQAINVVLHCKKISEEGDATYPSMTRLMKVSWILSNITGALHIFITSAYWITVYPNRSGESQTTESFPGV</sequence>
<accession>A0AAW0XFJ9</accession>
<dbReference type="Proteomes" id="UP001445076">
    <property type="component" value="Unassembled WGS sequence"/>
</dbReference>
<proteinExistence type="predicted"/>
<dbReference type="GO" id="GO:0016020">
    <property type="term" value="C:membrane"/>
    <property type="evidence" value="ECO:0007669"/>
    <property type="project" value="TreeGrafter"/>
</dbReference>
<evidence type="ECO:0000313" key="3">
    <source>
        <dbReference type="Proteomes" id="UP001445076"/>
    </source>
</evidence>
<dbReference type="Pfam" id="PF21534">
    <property type="entry name" value="Rost"/>
    <property type="match status" value="1"/>
</dbReference>
<feature type="transmembrane region" description="Helical" evidence="1">
    <location>
        <begin position="299"/>
        <end position="320"/>
    </location>
</feature>
<gene>
    <name evidence="2" type="ORF">OTU49_001322</name>
</gene>
<feature type="transmembrane region" description="Helical" evidence="1">
    <location>
        <begin position="380"/>
        <end position="401"/>
    </location>
</feature>
<evidence type="ECO:0000313" key="2">
    <source>
        <dbReference type="EMBL" id="KAK8743231.1"/>
    </source>
</evidence>
<keyword evidence="1" id="KW-0472">Membrane</keyword>
<keyword evidence="3" id="KW-1185">Reference proteome</keyword>
<keyword evidence="1" id="KW-0812">Transmembrane</keyword>
<reference evidence="2 3" key="1">
    <citation type="journal article" date="2024" name="BMC Genomics">
        <title>Genome assembly of redclaw crayfish (Cherax quadricarinatus) provides insights into its immune adaptation and hypoxia tolerance.</title>
        <authorList>
            <person name="Liu Z."/>
            <person name="Zheng J."/>
            <person name="Li H."/>
            <person name="Fang K."/>
            <person name="Wang S."/>
            <person name="He J."/>
            <person name="Zhou D."/>
            <person name="Weng S."/>
            <person name="Chi M."/>
            <person name="Gu Z."/>
            <person name="He J."/>
            <person name="Li F."/>
            <person name="Wang M."/>
        </authorList>
    </citation>
    <scope>NUCLEOTIDE SEQUENCE [LARGE SCALE GENOMIC DNA]</scope>
    <source>
        <strain evidence="2">ZL_2023a</strain>
    </source>
</reference>
<dbReference type="EMBL" id="JARKIK010000025">
    <property type="protein sequence ID" value="KAK8743231.1"/>
    <property type="molecule type" value="Genomic_DNA"/>
</dbReference>
<feature type="non-terminal residue" evidence="2">
    <location>
        <position position="1"/>
    </location>
</feature>
<dbReference type="AlphaFoldDB" id="A0AAW0XFJ9"/>
<dbReference type="PANTHER" id="PTHR12242:SF49">
    <property type="entry name" value="HEADBUTT, ISOFORM E"/>
    <property type="match status" value="1"/>
</dbReference>
<dbReference type="InterPro" id="IPR049352">
    <property type="entry name" value="Rost"/>
</dbReference>
<comment type="caution">
    <text evidence="2">The sequence shown here is derived from an EMBL/GenBank/DDBJ whole genome shotgun (WGS) entry which is preliminary data.</text>
</comment>
<evidence type="ECO:0000256" key="1">
    <source>
        <dbReference type="SAM" id="Phobius"/>
    </source>
</evidence>